<evidence type="ECO:0000313" key="2">
    <source>
        <dbReference type="EMBL" id="MQX13494.1"/>
    </source>
</evidence>
<gene>
    <name evidence="2" type="ORF">GHK62_01630</name>
</gene>
<organism evidence="2 3">
    <name type="scientific">Sinorhizobium terangae</name>
    <dbReference type="NCBI Taxonomy" id="110322"/>
    <lineage>
        <taxon>Bacteria</taxon>
        <taxon>Pseudomonadati</taxon>
        <taxon>Pseudomonadota</taxon>
        <taxon>Alphaproteobacteria</taxon>
        <taxon>Hyphomicrobiales</taxon>
        <taxon>Rhizobiaceae</taxon>
        <taxon>Sinorhizobium/Ensifer group</taxon>
        <taxon>Sinorhizobium</taxon>
    </lineage>
</organism>
<reference evidence="2 3" key="1">
    <citation type="journal article" date="2013" name="Genome Biol.">
        <title>Comparative genomics of the core and accessory genomes of 48 Sinorhizobium strains comprising five genospecies.</title>
        <authorList>
            <person name="Sugawara M."/>
            <person name="Epstein B."/>
            <person name="Badgley B.D."/>
            <person name="Unno T."/>
            <person name="Xu L."/>
            <person name="Reese J."/>
            <person name="Gyaneshwar P."/>
            <person name="Denny R."/>
            <person name="Mudge J."/>
            <person name="Bharti A.K."/>
            <person name="Farmer A.D."/>
            <person name="May G.D."/>
            <person name="Woodward J.E."/>
            <person name="Medigue C."/>
            <person name="Vallenet D."/>
            <person name="Lajus A."/>
            <person name="Rouy Z."/>
            <person name="Martinez-Vaz B."/>
            <person name="Tiffin P."/>
            <person name="Young N.D."/>
            <person name="Sadowsky M.J."/>
        </authorList>
    </citation>
    <scope>NUCLEOTIDE SEQUENCE [LARGE SCALE GENOMIC DNA]</scope>
    <source>
        <strain evidence="2 3">USDA4894</strain>
    </source>
</reference>
<accession>A0A6N7L9S6</accession>
<feature type="chain" id="PRO_5026689063" evidence="1">
    <location>
        <begin position="22"/>
        <end position="272"/>
    </location>
</feature>
<keyword evidence="1" id="KW-0732">Signal</keyword>
<dbReference type="AlphaFoldDB" id="A0A6N7L9S6"/>
<evidence type="ECO:0000313" key="3">
    <source>
        <dbReference type="Proteomes" id="UP000439983"/>
    </source>
</evidence>
<comment type="caution">
    <text evidence="2">The sequence shown here is derived from an EMBL/GenBank/DDBJ whole genome shotgun (WGS) entry which is preliminary data.</text>
</comment>
<feature type="signal peptide" evidence="1">
    <location>
        <begin position="1"/>
        <end position="21"/>
    </location>
</feature>
<dbReference type="RefSeq" id="WP_153436611.1">
    <property type="nucleotide sequence ID" value="NZ_JACIGA010000003.1"/>
</dbReference>
<sequence>MTVISANSAALTILAQSTSFAQNASGNAADAILDIVSGRTTTSGAATDAVVSAAAKARASEKVADAPRAVGGSVSSEISTAATSAMSAAVVNSFNYDDPLIAFTPIKASAENAEAFVRQAVWSLGQYNRRLEPDRTVLPRDEYNAKYAEWGATRIANGEDAAKVNREVEYFTSDKMYQKEVHYAQTVNEGNRRMSEIGEDGLAAARARLSEVFGRDLKITYDGDGKAKIEAFELRYSNGQKMLSYGEDGSLATYNEDGSVRSTYTEKDVAQI</sequence>
<name>A0A6N7L9S6_SINTE</name>
<evidence type="ECO:0000256" key="1">
    <source>
        <dbReference type="SAM" id="SignalP"/>
    </source>
</evidence>
<dbReference type="Proteomes" id="UP000439983">
    <property type="component" value="Unassembled WGS sequence"/>
</dbReference>
<protein>
    <submittedName>
        <fullName evidence="2">Uncharacterized protein</fullName>
    </submittedName>
</protein>
<dbReference type="EMBL" id="WITC01000015">
    <property type="protein sequence ID" value="MQX13494.1"/>
    <property type="molecule type" value="Genomic_DNA"/>
</dbReference>
<dbReference type="OrthoDB" id="9894614at2"/>
<keyword evidence="3" id="KW-1185">Reference proteome</keyword>
<proteinExistence type="predicted"/>